<evidence type="ECO:0000259" key="4">
    <source>
        <dbReference type="PROSITE" id="PS01031"/>
    </source>
</evidence>
<dbReference type="Pfam" id="PF00011">
    <property type="entry name" value="HSP20"/>
    <property type="match status" value="1"/>
</dbReference>
<sequence length="200" mass="22730">MSHARKLRMATSSEEHPQRRAARLLIRETIDAIRTGRVRVVDRPNPHSRFRPRMEVYNNPDLPRVMATFELPGCTIHDFKMVVKQGRLMIDGARKPRYTVNHRHPSLLGSGATQDSTEMDVDSTPQHPPTHFPIQEMRYGRFTRVLRLPDGVMPSDIRASMSDGLLTVTWPRSRPSTPSASIEHPTSSVRAEPIPDHTTT</sequence>
<dbReference type="Gene3D" id="2.60.40.790">
    <property type="match status" value="1"/>
</dbReference>
<evidence type="ECO:0000313" key="6">
    <source>
        <dbReference type="Proteomes" id="UP001221142"/>
    </source>
</evidence>
<evidence type="ECO:0000256" key="3">
    <source>
        <dbReference type="SAM" id="MobiDB-lite"/>
    </source>
</evidence>
<name>A0AAD7BR48_9AGAR</name>
<dbReference type="EMBL" id="JARKIF010000010">
    <property type="protein sequence ID" value="KAJ7628482.1"/>
    <property type="molecule type" value="Genomic_DNA"/>
</dbReference>
<dbReference type="InterPro" id="IPR002068">
    <property type="entry name" value="A-crystallin/Hsp20_dom"/>
</dbReference>
<comment type="similarity">
    <text evidence="1 2">Belongs to the small heat shock protein (HSP20) family.</text>
</comment>
<proteinExistence type="inferred from homology"/>
<comment type="caution">
    <text evidence="5">The sequence shown here is derived from an EMBL/GenBank/DDBJ whole genome shotgun (WGS) entry which is preliminary data.</text>
</comment>
<dbReference type="AlphaFoldDB" id="A0AAD7BR48"/>
<feature type="region of interest" description="Disordered" evidence="3">
    <location>
        <begin position="170"/>
        <end position="200"/>
    </location>
</feature>
<dbReference type="PROSITE" id="PS01031">
    <property type="entry name" value="SHSP"/>
    <property type="match status" value="1"/>
</dbReference>
<evidence type="ECO:0000256" key="2">
    <source>
        <dbReference type="RuleBase" id="RU003616"/>
    </source>
</evidence>
<dbReference type="InterPro" id="IPR008978">
    <property type="entry name" value="HSP20-like_chaperone"/>
</dbReference>
<feature type="compositionally biased region" description="Polar residues" evidence="3">
    <location>
        <begin position="174"/>
        <end position="189"/>
    </location>
</feature>
<feature type="domain" description="SHSP" evidence="4">
    <location>
        <begin position="45"/>
        <end position="187"/>
    </location>
</feature>
<evidence type="ECO:0000256" key="1">
    <source>
        <dbReference type="PROSITE-ProRule" id="PRU00285"/>
    </source>
</evidence>
<feature type="region of interest" description="Disordered" evidence="3">
    <location>
        <begin position="100"/>
        <end position="133"/>
    </location>
</feature>
<organism evidence="5 6">
    <name type="scientific">Roridomyces roridus</name>
    <dbReference type="NCBI Taxonomy" id="1738132"/>
    <lineage>
        <taxon>Eukaryota</taxon>
        <taxon>Fungi</taxon>
        <taxon>Dikarya</taxon>
        <taxon>Basidiomycota</taxon>
        <taxon>Agaricomycotina</taxon>
        <taxon>Agaricomycetes</taxon>
        <taxon>Agaricomycetidae</taxon>
        <taxon>Agaricales</taxon>
        <taxon>Marasmiineae</taxon>
        <taxon>Mycenaceae</taxon>
        <taxon>Roridomyces</taxon>
    </lineage>
</organism>
<gene>
    <name evidence="5" type="ORF">FB45DRAFT_867536</name>
</gene>
<dbReference type="CDD" id="cd06464">
    <property type="entry name" value="ACD_sHsps-like"/>
    <property type="match status" value="1"/>
</dbReference>
<reference evidence="5" key="1">
    <citation type="submission" date="2023-03" db="EMBL/GenBank/DDBJ databases">
        <title>Massive genome expansion in bonnet fungi (Mycena s.s.) driven by repeated elements and novel gene families across ecological guilds.</title>
        <authorList>
            <consortium name="Lawrence Berkeley National Laboratory"/>
            <person name="Harder C.B."/>
            <person name="Miyauchi S."/>
            <person name="Viragh M."/>
            <person name="Kuo A."/>
            <person name="Thoen E."/>
            <person name="Andreopoulos B."/>
            <person name="Lu D."/>
            <person name="Skrede I."/>
            <person name="Drula E."/>
            <person name="Henrissat B."/>
            <person name="Morin E."/>
            <person name="Kohler A."/>
            <person name="Barry K."/>
            <person name="LaButti K."/>
            <person name="Morin E."/>
            <person name="Salamov A."/>
            <person name="Lipzen A."/>
            <person name="Mereny Z."/>
            <person name="Hegedus B."/>
            <person name="Baldrian P."/>
            <person name="Stursova M."/>
            <person name="Weitz H."/>
            <person name="Taylor A."/>
            <person name="Grigoriev I.V."/>
            <person name="Nagy L.G."/>
            <person name="Martin F."/>
            <person name="Kauserud H."/>
        </authorList>
    </citation>
    <scope>NUCLEOTIDE SEQUENCE</scope>
    <source>
        <strain evidence="5">9284</strain>
    </source>
</reference>
<keyword evidence="6" id="KW-1185">Reference proteome</keyword>
<dbReference type="Proteomes" id="UP001221142">
    <property type="component" value="Unassembled WGS sequence"/>
</dbReference>
<evidence type="ECO:0000313" key="5">
    <source>
        <dbReference type="EMBL" id="KAJ7628482.1"/>
    </source>
</evidence>
<dbReference type="SUPFAM" id="SSF49764">
    <property type="entry name" value="HSP20-like chaperones"/>
    <property type="match status" value="1"/>
</dbReference>
<accession>A0AAD7BR48</accession>
<protein>
    <recommendedName>
        <fullName evidence="4">SHSP domain-containing protein</fullName>
    </recommendedName>
</protein>